<sequence>MCTTMMVLTTIALILRQRFSNKIKPLPTHTAIANTMWLQHHGARQHLSLQLRANKQEKSIFVFFLVFFECMHVLHPADLS</sequence>
<evidence type="ECO:0000313" key="2">
    <source>
        <dbReference type="Proteomes" id="UP000261340"/>
    </source>
</evidence>
<dbReference type="AlphaFoldDB" id="A0A3Q0RG37"/>
<organism evidence="1 2">
    <name type="scientific">Amphilophus citrinellus</name>
    <name type="common">Midas cichlid</name>
    <name type="synonym">Cichlasoma citrinellum</name>
    <dbReference type="NCBI Taxonomy" id="61819"/>
    <lineage>
        <taxon>Eukaryota</taxon>
        <taxon>Metazoa</taxon>
        <taxon>Chordata</taxon>
        <taxon>Craniata</taxon>
        <taxon>Vertebrata</taxon>
        <taxon>Euteleostomi</taxon>
        <taxon>Actinopterygii</taxon>
        <taxon>Neopterygii</taxon>
        <taxon>Teleostei</taxon>
        <taxon>Neoteleostei</taxon>
        <taxon>Acanthomorphata</taxon>
        <taxon>Ovalentaria</taxon>
        <taxon>Cichlomorphae</taxon>
        <taxon>Cichliformes</taxon>
        <taxon>Cichlidae</taxon>
        <taxon>New World cichlids</taxon>
        <taxon>Cichlasomatinae</taxon>
        <taxon>Heroini</taxon>
        <taxon>Amphilophus</taxon>
    </lineage>
</organism>
<dbReference type="InterPro" id="IPR027937">
    <property type="entry name" value="PRCD"/>
</dbReference>
<dbReference type="GO" id="GO:0042622">
    <property type="term" value="C:photoreceptor outer segment membrane"/>
    <property type="evidence" value="ECO:0007669"/>
    <property type="project" value="InterPro"/>
</dbReference>
<dbReference type="Proteomes" id="UP000261340">
    <property type="component" value="Unplaced"/>
</dbReference>
<dbReference type="Ensembl" id="ENSACIT00000008039.1">
    <property type="protein sequence ID" value="ENSACIP00000007810.1"/>
    <property type="gene ID" value="ENSACIG00000006124.1"/>
</dbReference>
<keyword evidence="2" id="KW-1185">Reference proteome</keyword>
<reference evidence="1" key="2">
    <citation type="submission" date="2025-09" db="UniProtKB">
        <authorList>
            <consortium name="Ensembl"/>
        </authorList>
    </citation>
    <scope>IDENTIFICATION</scope>
</reference>
<name>A0A3Q0RG37_AMPCI</name>
<dbReference type="Pfam" id="PF15201">
    <property type="entry name" value="Rod_cone_degen"/>
    <property type="match status" value="1"/>
</dbReference>
<proteinExistence type="predicted"/>
<reference evidence="1" key="1">
    <citation type="submission" date="2025-08" db="UniProtKB">
        <authorList>
            <consortium name="Ensembl"/>
        </authorList>
    </citation>
    <scope>IDENTIFICATION</scope>
</reference>
<evidence type="ECO:0000313" key="1">
    <source>
        <dbReference type="Ensembl" id="ENSACIP00000007810.1"/>
    </source>
</evidence>
<protein>
    <submittedName>
        <fullName evidence="1">Uncharacterized protein</fullName>
    </submittedName>
</protein>
<accession>A0A3Q0RG37</accession>